<feature type="region of interest" description="Disordered" evidence="1">
    <location>
        <begin position="249"/>
        <end position="278"/>
    </location>
</feature>
<sequence length="309" mass="34917">MDDGGPSSRGPWNACQMAFSLRCECLVETGIMSLRGEKKAISKYGLGIIYPIISGNLITIAQNYPAFEDILHKIYEGSKDKPSIYYRLRLDDSGRAPNVIDCLPILGAMEEYLQGKGLQLVKDMVHVEKPVIPMAKTSYGYHKYTWISKGSKTAQTYVEYVSIVHVRNQEWVITNPCMRLSISKKAKHSEPLQYSSIEIGYLNRSPNHLKSHAIHRSSNYAICLAKAFLSVSSHVALAEATLTRSTEGYMGNGGEIGHYPHDMSHDSHSKPSKENRMNALDMPSPGFLWSRIWRSIVKFRMQWQSRKRS</sequence>
<dbReference type="Proteomes" id="UP000799779">
    <property type="component" value="Unassembled WGS sequence"/>
</dbReference>
<evidence type="ECO:0000313" key="3">
    <source>
        <dbReference type="Proteomes" id="UP000799779"/>
    </source>
</evidence>
<dbReference type="AlphaFoldDB" id="A0A6A5VV77"/>
<organism evidence="2 3">
    <name type="scientific">Amniculicola lignicola CBS 123094</name>
    <dbReference type="NCBI Taxonomy" id="1392246"/>
    <lineage>
        <taxon>Eukaryota</taxon>
        <taxon>Fungi</taxon>
        <taxon>Dikarya</taxon>
        <taxon>Ascomycota</taxon>
        <taxon>Pezizomycotina</taxon>
        <taxon>Dothideomycetes</taxon>
        <taxon>Pleosporomycetidae</taxon>
        <taxon>Pleosporales</taxon>
        <taxon>Amniculicolaceae</taxon>
        <taxon>Amniculicola</taxon>
    </lineage>
</organism>
<name>A0A6A5VV77_9PLEO</name>
<feature type="compositionally biased region" description="Basic and acidic residues" evidence="1">
    <location>
        <begin position="258"/>
        <end position="276"/>
    </location>
</feature>
<gene>
    <name evidence="2" type="ORF">P154DRAFT_583492</name>
</gene>
<protein>
    <submittedName>
        <fullName evidence="2">Uncharacterized protein</fullName>
    </submittedName>
</protein>
<proteinExistence type="predicted"/>
<dbReference type="EMBL" id="ML977802">
    <property type="protein sequence ID" value="KAF1992767.1"/>
    <property type="molecule type" value="Genomic_DNA"/>
</dbReference>
<evidence type="ECO:0000256" key="1">
    <source>
        <dbReference type="SAM" id="MobiDB-lite"/>
    </source>
</evidence>
<accession>A0A6A5VV77</accession>
<keyword evidence="3" id="KW-1185">Reference proteome</keyword>
<evidence type="ECO:0000313" key="2">
    <source>
        <dbReference type="EMBL" id="KAF1992767.1"/>
    </source>
</evidence>
<reference evidence="2" key="1">
    <citation type="journal article" date="2020" name="Stud. Mycol.">
        <title>101 Dothideomycetes genomes: a test case for predicting lifestyles and emergence of pathogens.</title>
        <authorList>
            <person name="Haridas S."/>
            <person name="Albert R."/>
            <person name="Binder M."/>
            <person name="Bloem J."/>
            <person name="Labutti K."/>
            <person name="Salamov A."/>
            <person name="Andreopoulos B."/>
            <person name="Baker S."/>
            <person name="Barry K."/>
            <person name="Bills G."/>
            <person name="Bluhm B."/>
            <person name="Cannon C."/>
            <person name="Castanera R."/>
            <person name="Culley D."/>
            <person name="Daum C."/>
            <person name="Ezra D."/>
            <person name="Gonzalez J."/>
            <person name="Henrissat B."/>
            <person name="Kuo A."/>
            <person name="Liang C."/>
            <person name="Lipzen A."/>
            <person name="Lutzoni F."/>
            <person name="Magnuson J."/>
            <person name="Mondo S."/>
            <person name="Nolan M."/>
            <person name="Ohm R."/>
            <person name="Pangilinan J."/>
            <person name="Park H.-J."/>
            <person name="Ramirez L."/>
            <person name="Alfaro M."/>
            <person name="Sun H."/>
            <person name="Tritt A."/>
            <person name="Yoshinaga Y."/>
            <person name="Zwiers L.-H."/>
            <person name="Turgeon B."/>
            <person name="Goodwin S."/>
            <person name="Spatafora J."/>
            <person name="Crous P."/>
            <person name="Grigoriev I."/>
        </authorList>
    </citation>
    <scope>NUCLEOTIDE SEQUENCE</scope>
    <source>
        <strain evidence="2">CBS 123094</strain>
    </source>
</reference>